<evidence type="ECO:0000256" key="1">
    <source>
        <dbReference type="ARBA" id="ARBA00004123"/>
    </source>
</evidence>
<accession>A0AA39Y3H5</accession>
<dbReference type="GO" id="GO:0000981">
    <property type="term" value="F:DNA-binding transcription factor activity, RNA polymerase II-specific"/>
    <property type="evidence" value="ECO:0007669"/>
    <property type="project" value="InterPro"/>
</dbReference>
<dbReference type="PANTHER" id="PTHR31845">
    <property type="entry name" value="FINGER DOMAIN PROTEIN, PUTATIVE-RELATED"/>
    <property type="match status" value="1"/>
</dbReference>
<dbReference type="PANTHER" id="PTHR31845:SF32">
    <property type="entry name" value="MISCELLANEOUS ZN(II)2CYS6 TRANSCRIPTION FACTOR (EUROFUNG)-RELATED"/>
    <property type="match status" value="1"/>
</dbReference>
<evidence type="ECO:0000256" key="2">
    <source>
        <dbReference type="ARBA" id="ARBA00023015"/>
    </source>
</evidence>
<dbReference type="GO" id="GO:0008270">
    <property type="term" value="F:zinc ion binding"/>
    <property type="evidence" value="ECO:0007669"/>
    <property type="project" value="InterPro"/>
</dbReference>
<dbReference type="InterPro" id="IPR036864">
    <property type="entry name" value="Zn2-C6_fun-type_DNA-bd_sf"/>
</dbReference>
<protein>
    <recommendedName>
        <fullName evidence="8">Zn(2)-C6 fungal-type domain-containing protein</fullName>
    </recommendedName>
</protein>
<dbReference type="GO" id="GO:0005634">
    <property type="term" value="C:nucleus"/>
    <property type="evidence" value="ECO:0007669"/>
    <property type="project" value="UniProtKB-SubCell"/>
</dbReference>
<dbReference type="GO" id="GO:0000976">
    <property type="term" value="F:transcription cis-regulatory region binding"/>
    <property type="evidence" value="ECO:0007669"/>
    <property type="project" value="TreeGrafter"/>
</dbReference>
<dbReference type="InterPro" id="IPR051089">
    <property type="entry name" value="prtT"/>
</dbReference>
<gene>
    <name evidence="6" type="ORF">B0T16DRAFT_417319</name>
</gene>
<evidence type="ECO:0000256" key="5">
    <source>
        <dbReference type="ARBA" id="ARBA00023242"/>
    </source>
</evidence>
<keyword evidence="3" id="KW-0238">DNA-binding</keyword>
<comment type="caution">
    <text evidence="6">The sequence shown here is derived from an EMBL/GenBank/DDBJ whole genome shotgun (WGS) entry which is preliminary data.</text>
</comment>
<proteinExistence type="predicted"/>
<reference evidence="6" key="1">
    <citation type="submission" date="2023-06" db="EMBL/GenBank/DDBJ databases">
        <title>Genome-scale phylogeny and comparative genomics of the fungal order Sordariales.</title>
        <authorList>
            <consortium name="Lawrence Berkeley National Laboratory"/>
            <person name="Hensen N."/>
            <person name="Bonometti L."/>
            <person name="Westerberg I."/>
            <person name="Brannstrom I.O."/>
            <person name="Guillou S."/>
            <person name="Cros-Aarteil S."/>
            <person name="Calhoun S."/>
            <person name="Haridas S."/>
            <person name="Kuo A."/>
            <person name="Mondo S."/>
            <person name="Pangilinan J."/>
            <person name="Riley R."/>
            <person name="Labutti K."/>
            <person name="Andreopoulos B."/>
            <person name="Lipzen A."/>
            <person name="Chen C."/>
            <person name="Yanf M."/>
            <person name="Daum C."/>
            <person name="Ng V."/>
            <person name="Clum A."/>
            <person name="Steindorff A."/>
            <person name="Ohm R."/>
            <person name="Martin F."/>
            <person name="Silar P."/>
            <person name="Natvig D."/>
            <person name="Lalanne C."/>
            <person name="Gautier V."/>
            <person name="Ament-Velasquez S.L."/>
            <person name="Kruys A."/>
            <person name="Hutchinson M.I."/>
            <person name="Powell A.J."/>
            <person name="Barry K."/>
            <person name="Miller A.N."/>
            <person name="Grigoriev I.V."/>
            <person name="Debuchy R."/>
            <person name="Gladieux P."/>
            <person name="Thoren M.H."/>
            <person name="Johannesson H."/>
        </authorList>
    </citation>
    <scope>NUCLEOTIDE SEQUENCE</scope>
    <source>
        <strain evidence="6">SMH2532-1</strain>
    </source>
</reference>
<keyword evidence="5" id="KW-0539">Nucleus</keyword>
<dbReference type="Proteomes" id="UP001174936">
    <property type="component" value="Unassembled WGS sequence"/>
</dbReference>
<dbReference type="EMBL" id="JAULSV010000005">
    <property type="protein sequence ID" value="KAK0644202.1"/>
    <property type="molecule type" value="Genomic_DNA"/>
</dbReference>
<organism evidence="6 7">
    <name type="scientific">Cercophora newfieldiana</name>
    <dbReference type="NCBI Taxonomy" id="92897"/>
    <lineage>
        <taxon>Eukaryota</taxon>
        <taxon>Fungi</taxon>
        <taxon>Dikarya</taxon>
        <taxon>Ascomycota</taxon>
        <taxon>Pezizomycotina</taxon>
        <taxon>Sordariomycetes</taxon>
        <taxon>Sordariomycetidae</taxon>
        <taxon>Sordariales</taxon>
        <taxon>Lasiosphaeriaceae</taxon>
        <taxon>Cercophora</taxon>
    </lineage>
</organism>
<evidence type="ECO:0000256" key="3">
    <source>
        <dbReference type="ARBA" id="ARBA00023125"/>
    </source>
</evidence>
<evidence type="ECO:0000313" key="6">
    <source>
        <dbReference type="EMBL" id="KAK0644202.1"/>
    </source>
</evidence>
<keyword evidence="7" id="KW-1185">Reference proteome</keyword>
<name>A0AA39Y3H5_9PEZI</name>
<dbReference type="Gene3D" id="4.10.240.10">
    <property type="entry name" value="Zn(2)-C6 fungal-type DNA-binding domain"/>
    <property type="match status" value="1"/>
</dbReference>
<sequence length="681" mass="77198">MEALVGALMTDGTPAPYGKACTNCVRSKCRCIYRVGGPDCERCHRLLKTCVPSETVRKRNSRRPHVSRAAHLEEKIEDLVSLFRNQSTNVNAENVQNIPASQASQSPISLPTTAAPAAAAILVSMPMAPPGPPMGHPLQGIIPLRDSPLPSFDFNAPPIDPALTPPAEHYSNIELREKDCIYVPARTKCNPPKHRAAARGNLLARVFEPRVAPEPVPETDPQTTPACEYQPTDLEAEERLQIFREDMLVLFPFIYLPPSLTAKRLRDLDPFFWFNIMTVTCKRIDEQLVMSDAVWKFVAERMIMEHEKSLDLLWGLLTLMAWAQYHRKDRPYFSVLASLVKSLVYDYCLNKPPRAAVTAVCLREKAENLPPKEKSMDERRAVLACFFITSQISHTMKRIDALVWTPFMDECLELLSRQPEWEGDVLLAAQVKIQLLTEQLTRAIWQSPDSVAPAYFSTALRSQLRDLKSQLPAHVVQNPIIISNFLSLELSIVESMDMKPGGQSSYAPNLQRFESLEASLQITKKWFDNHAMMPTSMYTGVIFTYWCYMGKCIGSLVQLAFEVDDPAWDRRAVKERVDIFNIMDQVIQAFDDVSQIKRQQNAGSVEEDMFTKCARLIRTMKRTWITDTIKMDGSLPSSMAVQPQVTLAGQADDPLSMPLYQMDKSNSDRWMAEFFEMNWEL</sequence>
<comment type="subcellular location">
    <subcellularLocation>
        <location evidence="1">Nucleus</location>
    </subcellularLocation>
</comment>
<keyword evidence="4" id="KW-0804">Transcription</keyword>
<dbReference type="AlphaFoldDB" id="A0AA39Y3H5"/>
<evidence type="ECO:0000256" key="4">
    <source>
        <dbReference type="ARBA" id="ARBA00023163"/>
    </source>
</evidence>
<evidence type="ECO:0008006" key="8">
    <source>
        <dbReference type="Google" id="ProtNLM"/>
    </source>
</evidence>
<keyword evidence="2" id="KW-0805">Transcription regulation</keyword>
<evidence type="ECO:0000313" key="7">
    <source>
        <dbReference type="Proteomes" id="UP001174936"/>
    </source>
</evidence>